<protein>
    <submittedName>
        <fullName evidence="4">ABC transporter ATP-binding protein</fullName>
    </submittedName>
</protein>
<dbReference type="PROSITE" id="PS50893">
    <property type="entry name" value="ABC_TRANSPORTER_2"/>
    <property type="match status" value="1"/>
</dbReference>
<dbReference type="InterPro" id="IPR017871">
    <property type="entry name" value="ABC_transporter-like_CS"/>
</dbReference>
<dbReference type="SMART" id="SM00382">
    <property type="entry name" value="AAA"/>
    <property type="match status" value="1"/>
</dbReference>
<reference evidence="4 5" key="1">
    <citation type="journal article" date="2019" name="Int. J. Syst. Evol. Microbiol.">
        <title>The Global Catalogue of Microorganisms (GCM) 10K type strain sequencing project: providing services to taxonomists for standard genome sequencing and annotation.</title>
        <authorList>
            <consortium name="The Broad Institute Genomics Platform"/>
            <consortium name="The Broad Institute Genome Sequencing Center for Infectious Disease"/>
            <person name="Wu L."/>
            <person name="Ma J."/>
        </authorList>
    </citation>
    <scope>NUCLEOTIDE SEQUENCE [LARGE SCALE GENOMIC DNA]</scope>
    <source>
        <strain evidence="4 5">JCM 16083</strain>
    </source>
</reference>
<comment type="caution">
    <text evidence="4">The sequence shown here is derived from an EMBL/GenBank/DDBJ whole genome shotgun (WGS) entry which is preliminary data.</text>
</comment>
<dbReference type="Pfam" id="PF00005">
    <property type="entry name" value="ABC_tran"/>
    <property type="match status" value="1"/>
</dbReference>
<dbReference type="SUPFAM" id="SSF52540">
    <property type="entry name" value="P-loop containing nucleoside triphosphate hydrolases"/>
    <property type="match status" value="1"/>
</dbReference>
<sequence length="252" mass="27962">MNNSLIISIENLCKHYRNADKNALDGLNLTIVEGEVFGVLGPNGAGKTTLFSILSGILPLTSGKVTIAGLDLKTDLESIKYKLGVVPQEIALYPSLSAEDNLLYIGRMYGMTGEELKEKVDYRIRQFGLTEVKDKPVKTYSGGMKRRVNLLGGILHQPEVLILDEPTEGMDVQSRAVMMEMLRKLNKEEGMTILYTSHYLEQAEIFCDRVAILNHGKQLVVGDPKDLIDRNEDRSSLEELFLELTGTTIVGS</sequence>
<evidence type="ECO:0000313" key="5">
    <source>
        <dbReference type="Proteomes" id="UP001501126"/>
    </source>
</evidence>
<keyword evidence="5" id="KW-1185">Reference proteome</keyword>
<dbReference type="RefSeq" id="WP_343790912.1">
    <property type="nucleotide sequence ID" value="NZ_BAAAFH010000022.1"/>
</dbReference>
<evidence type="ECO:0000259" key="3">
    <source>
        <dbReference type="PROSITE" id="PS50893"/>
    </source>
</evidence>
<accession>A0ABN1MUR6</accession>
<organism evidence="4 5">
    <name type="scientific">Wandonia haliotis</name>
    <dbReference type="NCBI Taxonomy" id="574963"/>
    <lineage>
        <taxon>Bacteria</taxon>
        <taxon>Pseudomonadati</taxon>
        <taxon>Bacteroidota</taxon>
        <taxon>Flavobacteriia</taxon>
        <taxon>Flavobacteriales</taxon>
        <taxon>Crocinitomicaceae</taxon>
        <taxon>Wandonia</taxon>
    </lineage>
</organism>
<name>A0ABN1MUR6_9FLAO</name>
<dbReference type="PROSITE" id="PS00211">
    <property type="entry name" value="ABC_TRANSPORTER_1"/>
    <property type="match status" value="1"/>
</dbReference>
<dbReference type="EMBL" id="BAAAFH010000022">
    <property type="protein sequence ID" value="GAA0876979.1"/>
    <property type="molecule type" value="Genomic_DNA"/>
</dbReference>
<gene>
    <name evidence="4" type="ORF">GCM10009118_33890</name>
</gene>
<evidence type="ECO:0000313" key="4">
    <source>
        <dbReference type="EMBL" id="GAA0876979.1"/>
    </source>
</evidence>
<dbReference type="InterPro" id="IPR003439">
    <property type="entry name" value="ABC_transporter-like_ATP-bd"/>
</dbReference>
<dbReference type="PANTHER" id="PTHR43582:SF2">
    <property type="entry name" value="LINEARMYCIN RESISTANCE ATP-BINDING PROTEIN LNRL"/>
    <property type="match status" value="1"/>
</dbReference>
<proteinExistence type="predicted"/>
<dbReference type="InterPro" id="IPR027417">
    <property type="entry name" value="P-loop_NTPase"/>
</dbReference>
<feature type="domain" description="ABC transporter" evidence="3">
    <location>
        <begin position="7"/>
        <end position="240"/>
    </location>
</feature>
<evidence type="ECO:0000256" key="2">
    <source>
        <dbReference type="ARBA" id="ARBA00022840"/>
    </source>
</evidence>
<dbReference type="Proteomes" id="UP001501126">
    <property type="component" value="Unassembled WGS sequence"/>
</dbReference>
<dbReference type="InterPro" id="IPR003593">
    <property type="entry name" value="AAA+_ATPase"/>
</dbReference>
<keyword evidence="2 4" id="KW-0067">ATP-binding</keyword>
<evidence type="ECO:0000256" key="1">
    <source>
        <dbReference type="ARBA" id="ARBA00022741"/>
    </source>
</evidence>
<dbReference type="GO" id="GO:0005524">
    <property type="term" value="F:ATP binding"/>
    <property type="evidence" value="ECO:0007669"/>
    <property type="project" value="UniProtKB-KW"/>
</dbReference>
<keyword evidence="1" id="KW-0547">Nucleotide-binding</keyword>
<dbReference type="Gene3D" id="3.40.50.300">
    <property type="entry name" value="P-loop containing nucleotide triphosphate hydrolases"/>
    <property type="match status" value="1"/>
</dbReference>
<dbReference type="PANTHER" id="PTHR43582">
    <property type="entry name" value="LINEARMYCIN RESISTANCE ATP-BINDING PROTEIN LNRL"/>
    <property type="match status" value="1"/>
</dbReference>